<dbReference type="AlphaFoldDB" id="K2MX40"/>
<comment type="caution">
    <text evidence="1">The sequence shown here is derived from an EMBL/GenBank/DDBJ whole genome shotgun (WGS) entry which is preliminary data.</text>
</comment>
<dbReference type="Proteomes" id="UP000007350">
    <property type="component" value="Unassembled WGS sequence"/>
</dbReference>
<gene>
    <name evidence="1" type="ORF">MOQ_005847</name>
</gene>
<proteinExistence type="predicted"/>
<accession>K2MX40</accession>
<dbReference type="EMBL" id="AHKC01012192">
    <property type="protein sequence ID" value="EKF30344.1"/>
    <property type="molecule type" value="Genomic_DNA"/>
</dbReference>
<protein>
    <submittedName>
        <fullName evidence="1">Uncharacterized protein</fullName>
    </submittedName>
</protein>
<name>K2MX40_TRYCR</name>
<dbReference type="OrthoDB" id="273717at2759"/>
<sequence>MSRWTLWQECLRCLRWFCSPLSQHSSCLLQTNESTLRVLKAFIRRCDRPEEGFVESVAVSWLLVEASPFALETLLSSLDLLPDLVDRAVWLSHELLLDALVWSGRHRVKGLLRRFVCILLPLFLKILQRGVNSTARITTGQRHRLRSETLTALTVAVQCLTSGPHEEVLHDWPLVHQLFSLLLLLQADEFIIATDAAPTKTRGRITAIAESLAAVLDKLRRTFHFLTMKVSLDAHRRRSQGSERMSLCRDDEEKHLTSAVESGAIEYMDLCEAFAQRFFTAAGVDWVALDVETAACLEKVMNCVWDVNYTLYVWYTTFSPVQSGSTVLKPLQKRYRWLMCSCVLFLPASCITPSRVARWLVVMSGGGEPADTLTQAEIKGRKRRRI</sequence>
<evidence type="ECO:0000313" key="2">
    <source>
        <dbReference type="Proteomes" id="UP000007350"/>
    </source>
</evidence>
<organism evidence="1 2">
    <name type="scientific">Trypanosoma cruzi marinkellei</name>
    <dbReference type="NCBI Taxonomy" id="85056"/>
    <lineage>
        <taxon>Eukaryota</taxon>
        <taxon>Discoba</taxon>
        <taxon>Euglenozoa</taxon>
        <taxon>Kinetoplastea</taxon>
        <taxon>Metakinetoplastina</taxon>
        <taxon>Trypanosomatida</taxon>
        <taxon>Trypanosomatidae</taxon>
        <taxon>Trypanosoma</taxon>
        <taxon>Schizotrypanum</taxon>
    </lineage>
</organism>
<evidence type="ECO:0000313" key="1">
    <source>
        <dbReference type="EMBL" id="EKF30344.1"/>
    </source>
</evidence>
<reference evidence="1 2" key="1">
    <citation type="journal article" date="2012" name="BMC Genomics">
        <title>Comparative genomic analysis of human infective Trypanosoma cruzi lineages with the bat-restricted subspecies T. cruzi marinkellei.</title>
        <authorList>
            <person name="Franzen O."/>
            <person name="Talavera-Lopez C."/>
            <person name="Ochaya S."/>
            <person name="Butler C.E."/>
            <person name="Messenger L.A."/>
            <person name="Lewis M.D."/>
            <person name="Llewellyn M.S."/>
            <person name="Marinkelle C.J."/>
            <person name="Tyler K.M."/>
            <person name="Miles M.A."/>
            <person name="Andersson B."/>
        </authorList>
    </citation>
    <scope>NUCLEOTIDE SEQUENCE [LARGE SCALE GENOMIC DNA]</scope>
    <source>
        <strain evidence="1 2">B7</strain>
    </source>
</reference>
<keyword evidence="2" id="KW-1185">Reference proteome</keyword>